<dbReference type="Proteomes" id="UP000092993">
    <property type="component" value="Unassembled WGS sequence"/>
</dbReference>
<reference evidence="1 2" key="1">
    <citation type="submission" date="2016-03" db="EMBL/GenBank/DDBJ databases">
        <title>Whole genome sequencing of Grifola frondosa 9006-11.</title>
        <authorList>
            <person name="Min B."/>
            <person name="Park H."/>
            <person name="Kim J.-G."/>
            <person name="Cho H."/>
            <person name="Oh Y.-L."/>
            <person name="Kong W.-S."/>
            <person name="Choi I.-G."/>
        </authorList>
    </citation>
    <scope>NUCLEOTIDE SEQUENCE [LARGE SCALE GENOMIC DNA]</scope>
    <source>
        <strain evidence="1 2">9006-11</strain>
    </source>
</reference>
<dbReference type="AlphaFoldDB" id="A0A1C7MFR1"/>
<comment type="caution">
    <text evidence="1">The sequence shown here is derived from an EMBL/GenBank/DDBJ whole genome shotgun (WGS) entry which is preliminary data.</text>
</comment>
<protein>
    <submittedName>
        <fullName evidence="1">Uncharacterized protein</fullName>
    </submittedName>
</protein>
<gene>
    <name evidence="1" type="ORF">A0H81_04354</name>
</gene>
<name>A0A1C7MFR1_GRIFR</name>
<keyword evidence="2" id="KW-1185">Reference proteome</keyword>
<accession>A0A1C7MFR1</accession>
<proteinExistence type="predicted"/>
<dbReference type="EMBL" id="LUGG01000004">
    <property type="protein sequence ID" value="OBZ75447.1"/>
    <property type="molecule type" value="Genomic_DNA"/>
</dbReference>
<evidence type="ECO:0000313" key="2">
    <source>
        <dbReference type="Proteomes" id="UP000092993"/>
    </source>
</evidence>
<evidence type="ECO:0000313" key="1">
    <source>
        <dbReference type="EMBL" id="OBZ75447.1"/>
    </source>
</evidence>
<sequence>MAEATNSSNLTECHTIFHCHSPVIYRNIAEPHVPAEYDISTLPDDEKTSFMDAFVEDITRQCADPLLDNPQSVFLLFQQKHVARIVRTYSSRASQNGQHKEGTYSEEKIVEHGSVLWILITGTSFLLKFLE</sequence>
<organism evidence="1 2">
    <name type="scientific">Grifola frondosa</name>
    <name type="common">Maitake</name>
    <name type="synonym">Polyporus frondosus</name>
    <dbReference type="NCBI Taxonomy" id="5627"/>
    <lineage>
        <taxon>Eukaryota</taxon>
        <taxon>Fungi</taxon>
        <taxon>Dikarya</taxon>
        <taxon>Basidiomycota</taxon>
        <taxon>Agaricomycotina</taxon>
        <taxon>Agaricomycetes</taxon>
        <taxon>Polyporales</taxon>
        <taxon>Grifolaceae</taxon>
        <taxon>Grifola</taxon>
    </lineage>
</organism>